<comment type="similarity">
    <text evidence="1 5 6">Belongs to the universal ribosomal protein uL11 family.</text>
</comment>
<dbReference type="Gene3D" id="3.30.1550.10">
    <property type="entry name" value="Ribosomal protein L11/L12, N-terminal domain"/>
    <property type="match status" value="1"/>
</dbReference>
<dbReference type="NCBIfam" id="TIGR01632">
    <property type="entry name" value="L11_bact"/>
    <property type="match status" value="1"/>
</dbReference>
<dbReference type="InterPro" id="IPR020784">
    <property type="entry name" value="Ribosomal_uL11_N"/>
</dbReference>
<dbReference type="RefSeq" id="WP_188369474.1">
    <property type="nucleotide sequence ID" value="NZ_BMFH01000001.1"/>
</dbReference>
<evidence type="ECO:0000259" key="8">
    <source>
        <dbReference type="Pfam" id="PF00298"/>
    </source>
</evidence>
<evidence type="ECO:0000256" key="2">
    <source>
        <dbReference type="ARBA" id="ARBA00022481"/>
    </source>
</evidence>
<evidence type="ECO:0000256" key="4">
    <source>
        <dbReference type="ARBA" id="ARBA00023274"/>
    </source>
</evidence>
<keyword evidence="5 7" id="KW-0694">RNA-binding</keyword>
<dbReference type="EMBL" id="BMFH01000001">
    <property type="protein sequence ID" value="GGD44014.1"/>
    <property type="molecule type" value="Genomic_DNA"/>
</dbReference>
<dbReference type="InterPro" id="IPR006519">
    <property type="entry name" value="Ribosomal_uL11_bac-typ"/>
</dbReference>
<dbReference type="SMART" id="SM00649">
    <property type="entry name" value="RL11"/>
    <property type="match status" value="1"/>
</dbReference>
<comment type="PTM">
    <text evidence="5 7">One or more lysine residues are methylated.</text>
</comment>
<feature type="domain" description="Large ribosomal subunit protein uL11 N-terminal" evidence="9">
    <location>
        <begin position="9"/>
        <end position="66"/>
    </location>
</feature>
<sequence length="145" mass="15378">MAKEVSKVVKLQVRGGAANPSPPVGPALGAAGVNIMEFCKQFNARTQDKQGKVLPVVITVYKDKSFDFVVKTPPAAVQLMEAAKIKKGSGEPNRVKSGNVTWDQVKAIAEDKMVDLNAFTVESAMSMVAGTARSMGLKVAGKKPF</sequence>
<dbReference type="InterPro" id="IPR036769">
    <property type="entry name" value="Ribosomal_uL11_C_sf"/>
</dbReference>
<dbReference type="PANTHER" id="PTHR11661">
    <property type="entry name" value="60S RIBOSOMAL PROTEIN L12"/>
    <property type="match status" value="1"/>
</dbReference>
<comment type="caution">
    <text evidence="10">The sequence shown here is derived from an EMBL/GenBank/DDBJ whole genome shotgun (WGS) entry which is preliminary data.</text>
</comment>
<keyword evidence="5 7" id="KW-0699">rRNA-binding</keyword>
<name>A0ABQ1QSJ8_9FLAO</name>
<dbReference type="PANTHER" id="PTHR11661:SF1">
    <property type="entry name" value="LARGE RIBOSOMAL SUBUNIT PROTEIN UL11M"/>
    <property type="match status" value="1"/>
</dbReference>
<keyword evidence="2 5" id="KW-0488">Methylation</keyword>
<keyword evidence="4 5" id="KW-0687">Ribonucleoprotein</keyword>
<accession>A0ABQ1QSJ8</accession>
<evidence type="ECO:0000256" key="1">
    <source>
        <dbReference type="ARBA" id="ARBA00010537"/>
    </source>
</evidence>
<dbReference type="HAMAP" id="MF_00736">
    <property type="entry name" value="Ribosomal_uL11"/>
    <property type="match status" value="1"/>
</dbReference>
<evidence type="ECO:0000256" key="6">
    <source>
        <dbReference type="RuleBase" id="RU003978"/>
    </source>
</evidence>
<dbReference type="CDD" id="cd00349">
    <property type="entry name" value="Ribosomal_L11"/>
    <property type="match status" value="1"/>
</dbReference>
<feature type="domain" description="Large ribosomal subunit protein uL11 C-terminal" evidence="8">
    <location>
        <begin position="71"/>
        <end position="139"/>
    </location>
</feature>
<evidence type="ECO:0000313" key="10">
    <source>
        <dbReference type="EMBL" id="GGD44014.1"/>
    </source>
</evidence>
<keyword evidence="11" id="KW-1185">Reference proteome</keyword>
<dbReference type="Pfam" id="PF03946">
    <property type="entry name" value="Ribosomal_L11_N"/>
    <property type="match status" value="1"/>
</dbReference>
<keyword evidence="3 5" id="KW-0689">Ribosomal protein</keyword>
<comment type="subunit">
    <text evidence="5">Part of the ribosomal stalk of the 50S ribosomal subunit. Interacts with L10 and the large rRNA to form the base of the stalk. L10 forms an elongated spine to which L12 dimers bind in a sequential fashion forming a multimeric L10(L12)X complex.</text>
</comment>
<gene>
    <name evidence="5 10" type="primary">rplK</name>
    <name evidence="10" type="ORF">GCM10011361_08750</name>
</gene>
<dbReference type="Gene3D" id="1.10.10.250">
    <property type="entry name" value="Ribosomal protein L11, C-terminal domain"/>
    <property type="match status" value="1"/>
</dbReference>
<reference evidence="11" key="1">
    <citation type="journal article" date="2019" name="Int. J. Syst. Evol. Microbiol.">
        <title>The Global Catalogue of Microorganisms (GCM) 10K type strain sequencing project: providing services to taxonomists for standard genome sequencing and annotation.</title>
        <authorList>
            <consortium name="The Broad Institute Genomics Platform"/>
            <consortium name="The Broad Institute Genome Sequencing Center for Infectious Disease"/>
            <person name="Wu L."/>
            <person name="Ma J."/>
        </authorList>
    </citation>
    <scope>NUCLEOTIDE SEQUENCE [LARGE SCALE GENOMIC DNA]</scope>
    <source>
        <strain evidence="11">CGMCC 1.12606</strain>
    </source>
</reference>
<proteinExistence type="inferred from homology"/>
<dbReference type="Pfam" id="PF00298">
    <property type="entry name" value="Ribosomal_L11"/>
    <property type="match status" value="1"/>
</dbReference>
<comment type="function">
    <text evidence="5 7">Forms part of the ribosomal stalk which helps the ribosome interact with GTP-bound translation factors.</text>
</comment>
<dbReference type="InterPro" id="IPR020783">
    <property type="entry name" value="Ribosomal_uL11_C"/>
</dbReference>
<organism evidence="10 11">
    <name type="scientific">Muriicola marianensis</name>
    <dbReference type="NCBI Taxonomy" id="1324801"/>
    <lineage>
        <taxon>Bacteria</taxon>
        <taxon>Pseudomonadati</taxon>
        <taxon>Bacteroidota</taxon>
        <taxon>Flavobacteriia</taxon>
        <taxon>Flavobacteriales</taxon>
        <taxon>Flavobacteriaceae</taxon>
        <taxon>Muriicola</taxon>
    </lineage>
</organism>
<dbReference type="GO" id="GO:0005840">
    <property type="term" value="C:ribosome"/>
    <property type="evidence" value="ECO:0007669"/>
    <property type="project" value="UniProtKB-KW"/>
</dbReference>
<dbReference type="SUPFAM" id="SSF46906">
    <property type="entry name" value="Ribosomal protein L11, C-terminal domain"/>
    <property type="match status" value="1"/>
</dbReference>
<dbReference type="Proteomes" id="UP000625780">
    <property type="component" value="Unassembled WGS sequence"/>
</dbReference>
<dbReference type="SUPFAM" id="SSF54747">
    <property type="entry name" value="Ribosomal L11/L12e N-terminal domain"/>
    <property type="match status" value="1"/>
</dbReference>
<evidence type="ECO:0000313" key="11">
    <source>
        <dbReference type="Proteomes" id="UP000625780"/>
    </source>
</evidence>
<evidence type="ECO:0000256" key="5">
    <source>
        <dbReference type="HAMAP-Rule" id="MF_00736"/>
    </source>
</evidence>
<evidence type="ECO:0000259" key="9">
    <source>
        <dbReference type="Pfam" id="PF03946"/>
    </source>
</evidence>
<evidence type="ECO:0000256" key="7">
    <source>
        <dbReference type="RuleBase" id="RU003979"/>
    </source>
</evidence>
<evidence type="ECO:0000256" key="3">
    <source>
        <dbReference type="ARBA" id="ARBA00022980"/>
    </source>
</evidence>
<dbReference type="InterPro" id="IPR036796">
    <property type="entry name" value="Ribosomal_uL11_N_sf"/>
</dbReference>
<dbReference type="InterPro" id="IPR000911">
    <property type="entry name" value="Ribosomal_uL11"/>
</dbReference>
<protein>
    <recommendedName>
        <fullName evidence="5">Large ribosomal subunit protein uL11</fullName>
    </recommendedName>
</protein>